<feature type="region of interest" description="Disordered" evidence="1">
    <location>
        <begin position="1694"/>
        <end position="1841"/>
    </location>
</feature>
<feature type="compositionally biased region" description="Polar residues" evidence="1">
    <location>
        <begin position="1143"/>
        <end position="1159"/>
    </location>
</feature>
<feature type="compositionally biased region" description="Polar residues" evidence="1">
    <location>
        <begin position="899"/>
        <end position="913"/>
    </location>
</feature>
<feature type="region of interest" description="Disordered" evidence="1">
    <location>
        <begin position="889"/>
        <end position="915"/>
    </location>
</feature>
<feature type="compositionally biased region" description="Low complexity" evidence="1">
    <location>
        <begin position="2033"/>
        <end position="2046"/>
    </location>
</feature>
<feature type="compositionally biased region" description="Low complexity" evidence="1">
    <location>
        <begin position="1330"/>
        <end position="1341"/>
    </location>
</feature>
<feature type="region of interest" description="Disordered" evidence="1">
    <location>
        <begin position="325"/>
        <end position="359"/>
    </location>
</feature>
<feature type="region of interest" description="Disordered" evidence="1">
    <location>
        <begin position="2321"/>
        <end position="2347"/>
    </location>
</feature>
<feature type="region of interest" description="Disordered" evidence="1">
    <location>
        <begin position="1870"/>
        <end position="1892"/>
    </location>
</feature>
<evidence type="ECO:0000313" key="2">
    <source>
        <dbReference type="EMBL" id="VDO05495.1"/>
    </source>
</evidence>
<dbReference type="OrthoDB" id="6265393at2759"/>
<feature type="region of interest" description="Disordered" evidence="1">
    <location>
        <begin position="977"/>
        <end position="1001"/>
    </location>
</feature>
<dbReference type="STRING" id="102285.A0A0R3TP07"/>
<feature type="compositionally biased region" description="Polar residues" evidence="1">
    <location>
        <begin position="2237"/>
        <end position="2255"/>
    </location>
</feature>
<feature type="region of interest" description="Disordered" evidence="1">
    <location>
        <begin position="2139"/>
        <end position="2169"/>
    </location>
</feature>
<dbReference type="Proteomes" id="UP000278807">
    <property type="component" value="Unassembled WGS sequence"/>
</dbReference>
<gene>
    <name evidence="2" type="ORF">HNAJ_LOCUS9161</name>
</gene>
<feature type="compositionally biased region" description="Low complexity" evidence="1">
    <location>
        <begin position="416"/>
        <end position="429"/>
    </location>
</feature>
<evidence type="ECO:0000256" key="1">
    <source>
        <dbReference type="SAM" id="MobiDB-lite"/>
    </source>
</evidence>
<feature type="region of interest" description="Disordered" evidence="1">
    <location>
        <begin position="1020"/>
        <end position="1064"/>
    </location>
</feature>
<name>A0A0R3TP07_RODNA</name>
<feature type="compositionally biased region" description="Polar residues" evidence="1">
    <location>
        <begin position="166"/>
        <end position="183"/>
    </location>
</feature>
<evidence type="ECO:0000313" key="4">
    <source>
        <dbReference type="WBParaSite" id="HNAJ_0000916501-mRNA-1"/>
    </source>
</evidence>
<evidence type="ECO:0000313" key="3">
    <source>
        <dbReference type="Proteomes" id="UP000278807"/>
    </source>
</evidence>
<reference evidence="2 3" key="2">
    <citation type="submission" date="2018-11" db="EMBL/GenBank/DDBJ databases">
        <authorList>
            <consortium name="Pathogen Informatics"/>
        </authorList>
    </citation>
    <scope>NUCLEOTIDE SEQUENCE [LARGE SCALE GENOMIC DNA]</scope>
</reference>
<keyword evidence="3" id="KW-1185">Reference proteome</keyword>
<feature type="compositionally biased region" description="Low complexity" evidence="1">
    <location>
        <begin position="1090"/>
        <end position="1106"/>
    </location>
</feature>
<feature type="compositionally biased region" description="Basic residues" evidence="1">
    <location>
        <begin position="1589"/>
        <end position="1608"/>
    </location>
</feature>
<dbReference type="EMBL" id="UZAE01012515">
    <property type="protein sequence ID" value="VDO05495.1"/>
    <property type="molecule type" value="Genomic_DNA"/>
</dbReference>
<feature type="compositionally biased region" description="Low complexity" evidence="1">
    <location>
        <begin position="278"/>
        <end position="297"/>
    </location>
</feature>
<feature type="region of interest" description="Disordered" evidence="1">
    <location>
        <begin position="1587"/>
        <end position="1617"/>
    </location>
</feature>
<sequence>MSVHTFVGDSMSIHDIPNSPKDPTSKVATLDSIPHTVDVENPSSELKQEAAQRQTPSPNIDSSQSTEAFKEIIQAAKFGDLSRIKNIINSLPPQDFQMNPESSVNTVLLNSTAATEADVDIVVAVSPSSQQAPTSYSSSGEDPKTGGSDIKELTGPSPSQPPPVAQLTSVVPPTPISASQLSQPMDLSTCTEVNLSVTVWNNSGDLLPISLSHPDYPPIVLQLKTDPPAPYGNTISLNFTPEWVLRRLNNMLAINPSLGANGTPIIMSFSIAANRPDAPAQSASNQQQQQSLPLTQTGNPPPSRTIAIPVQAAQVETINVTPTIIQQAPPPQPPPIKPLPGTRKMRPIAPKPPASSNTMSAGLAGLSSIRSSSGRNARKIISTAPVTISAAAPIAPNPPLNAAVTLIPNANLNSRGVSGVSSSSNNNARNRNRRKNATTTNVAGNIPLITITTLSQMSNSIPVAITNNPPTAIIPQTGGYVMDNSGNLIAADNTTVTGGFMQPIMHTGVSNGTAAQLFTPAGQLLVNGPNGSLIPMAMLPSVEARPSDAETGDLQQNSYQTLLVHADGSSSEGYAQQVYFRSDGTATTNGTGTQQFIMTHQGYQAANQEFQMQSFQTATAGQPTEFIQSNGGGTFIIDGSCYMQYYGGQVQPVESVEIRDAPVEGEEEDILDTAMRVAREGCPDNEVVNLNQFTEDGASNNGSMINDFMQQQSASNTNPDTEYADQQQQQQVEDLTGSTGDAKIDALLAEAALVSSVNGVGDNQSAVSVPVTSLLGNRVGNAESNTNETMPLNAVPATTDVNTNDEFPQALYDSFANFSSTTMQGDNLPSAPDTNAFNYMSQEVNLESDFCGATTVDLDASSSQNDADSFLKNLASQVDEMSAEFSAAAAKGEIKNHNSSEQNQPSASGSVSFSEHVDEDAVVTHFDEAGDDNQGTSHHQVDDMEDILRAVDDDVDEIFLNRDYDVDGFGLLDPSSPLRVPDSLTEPNAPESDNRGLLHPVDDISINDSLLPPDLTLQSVSVFESSPPPPVATNATQDPPTPIKRTLPEDSGDDSDSSGSELDFLPSRVNRQSNEIPPQPSVVLTNSVEPQVQYSSSPLSSPQQVRKSPRRSPRQSTPRRKLDKRSSTPSVIPLSPLRRSTRRGNSSRQASENSSTPVSPNIRRSLRSSAAKRLEDDDDLARALTLSDSETVDNSFDAARNPDTTFETEPQVAEESYTHPSQESNQLQSSRNERETSFSSPLTDSPYSHLWFLSSERPKSFGLTNITEVPTPVPVNKIPRIGLELELKDNPVLQSDASFWGNTASTGNTNTTEDEEDNSGKQLVERRPQDSICASSDDSDSDSILSLQAAVRAGSFTLNVSFNSPLTLPHDNNTFSRFADSPSLQSFDTLAVIPPSISRSHYSPPSVVKCANDCPADSDQAAPSIPENEDSSDGTITPNSCIPDPANLSFSETLFPPKFPSISKISTKPIPILQNCATSTSFSSIAEAAVNPPKIAEEILSTTSQEQLIVVEENMNGDTEHLAVQSVIIPSTSLVPPVATMVTTTMEAAGRSNVAADYSTPAVEIIDLCPTPSPFKEPLRMKINLSSIRSHHHRHRKEKRGKGKKNKKKESQQAATALKRIRPIEETAADSKYEPTPPKVGKLIISRVGDSYHRQPITSDVDKDGCESFRSVVGSNFEPFSLLSSPIIPAYMNPRSLINKPKRGRGRPITKGGTTGTRGRPRGSRGIGRGIVQRGKKGINALPESQQKWPSPSPVDVNKASSPEVGNLANTIQPTEPPTNAGRKFFSSSKEDRRSSAITKNRSWRSPYVTTVRKRGRYSGPLFTRDRRNSQSQNQQQSVSIAQSAAILPPSATANLPLTEPLRVRIRMNTNESSSGQPSGNSQAGTASEQLQATEGSTILTTSNPDEEQYHNEIGNLEAQSRPQSQGDGGVSIFFVAPEAETFVDKNQARVRVVVNRAACLANGVDPGLSDDDDSEDDDNNEDDNESGDGGNGRRLSPDAPPSHRPSSSNPPRSHGGVDQHQQSSYRGDHHSTGQPQSYSSSQTPSFNHQPAATPVFTSTRCDMNVSSSAAATHQHVQPTTTATRTPVDTHESARSSSTASGSLPAPSTISPAPFTLSQASNNEVVTDNRNESNFYQRQRQMSSGRQFAEMRHPSPSPQGASTFHQQQPSREAFAAAYAAMFANPYFLMPPYATYGQSDQQPSRDMRLESHSNTLHHHLSSQQDDHQRIPPSYHGDGSSTNEAHQNHNSFSLTSNFSNRIPERDALNYYAWNAQHQYHHANAIRSTDRYSYPTVSSPFPSQNSSSANHSGITSAGAASQWYQGVARSSEQPGVVTQPPLNSTSNYPQLDDSVVAAAVAARYRLSP</sequence>
<feature type="compositionally biased region" description="Polar residues" evidence="1">
    <location>
        <begin position="2067"/>
        <end position="2079"/>
    </location>
</feature>
<feature type="region of interest" description="Disordered" evidence="1">
    <location>
        <begin position="1414"/>
        <end position="1440"/>
    </location>
</feature>
<feature type="compositionally biased region" description="Polar residues" evidence="1">
    <location>
        <begin position="2321"/>
        <end position="2330"/>
    </location>
</feature>
<feature type="compositionally biased region" description="Polar residues" evidence="1">
    <location>
        <begin position="2337"/>
        <end position="2346"/>
    </location>
</feature>
<feature type="region of interest" description="Disordered" evidence="1">
    <location>
        <begin position="1090"/>
        <end position="1175"/>
    </location>
</feature>
<accession>A0A0R3TP07</accession>
<feature type="compositionally biased region" description="Basic and acidic residues" evidence="1">
    <location>
        <begin position="992"/>
        <end position="1001"/>
    </location>
</feature>
<feature type="compositionally biased region" description="Low complexity" evidence="1">
    <location>
        <begin position="126"/>
        <end position="139"/>
    </location>
</feature>
<feature type="region of interest" description="Disordered" evidence="1">
    <location>
        <begin position="2067"/>
        <end position="2122"/>
    </location>
</feature>
<feature type="compositionally biased region" description="Basic residues" evidence="1">
    <location>
        <begin position="1107"/>
        <end position="1123"/>
    </location>
</feature>
<feature type="compositionally biased region" description="Low complexity" evidence="1">
    <location>
        <begin position="1830"/>
        <end position="1841"/>
    </location>
</feature>
<reference evidence="4" key="1">
    <citation type="submission" date="2017-02" db="UniProtKB">
        <authorList>
            <consortium name="WormBaseParasite"/>
        </authorList>
    </citation>
    <scope>IDENTIFICATION</scope>
</reference>
<feature type="compositionally biased region" description="Polar residues" evidence="1">
    <location>
        <begin position="1218"/>
        <end position="1230"/>
    </location>
</feature>
<feature type="compositionally biased region" description="Low complexity" evidence="1">
    <location>
        <begin position="2005"/>
        <end position="2015"/>
    </location>
</feature>
<feature type="region of interest" description="Disordered" evidence="1">
    <location>
        <begin position="1"/>
        <end position="65"/>
    </location>
</feature>
<feature type="region of interest" description="Disordered" evidence="1">
    <location>
        <begin position="1963"/>
        <end position="2054"/>
    </location>
</feature>
<feature type="region of interest" description="Disordered" evidence="1">
    <location>
        <begin position="2217"/>
        <end position="2255"/>
    </location>
</feature>
<feature type="compositionally biased region" description="Low complexity" evidence="1">
    <location>
        <begin position="2095"/>
        <end position="2109"/>
    </location>
</feature>
<feature type="compositionally biased region" description="Acidic residues" evidence="1">
    <location>
        <begin position="1969"/>
        <end position="1987"/>
    </location>
</feature>
<feature type="region of interest" description="Disordered" evidence="1">
    <location>
        <begin position="126"/>
        <end position="183"/>
    </location>
</feature>
<proteinExistence type="predicted"/>
<feature type="compositionally biased region" description="Low complexity" evidence="1">
    <location>
        <begin position="1301"/>
        <end position="1311"/>
    </location>
</feature>
<feature type="compositionally biased region" description="Pro residues" evidence="1">
    <location>
        <begin position="328"/>
        <end position="338"/>
    </location>
</feature>
<feature type="region of interest" description="Disordered" evidence="1">
    <location>
        <begin position="1193"/>
        <end position="1243"/>
    </location>
</feature>
<feature type="region of interest" description="Disordered" evidence="1">
    <location>
        <begin position="277"/>
        <end position="303"/>
    </location>
</feature>
<feature type="region of interest" description="Disordered" evidence="1">
    <location>
        <begin position="416"/>
        <end position="441"/>
    </location>
</feature>
<feature type="compositionally biased region" description="Polar residues" evidence="1">
    <location>
        <begin position="41"/>
        <end position="65"/>
    </location>
</feature>
<organism evidence="4">
    <name type="scientific">Rodentolepis nana</name>
    <name type="common">Dwarf tapeworm</name>
    <name type="synonym">Hymenolepis nana</name>
    <dbReference type="NCBI Taxonomy" id="102285"/>
    <lineage>
        <taxon>Eukaryota</taxon>
        <taxon>Metazoa</taxon>
        <taxon>Spiralia</taxon>
        <taxon>Lophotrochozoa</taxon>
        <taxon>Platyhelminthes</taxon>
        <taxon>Cestoda</taxon>
        <taxon>Eucestoda</taxon>
        <taxon>Cyclophyllidea</taxon>
        <taxon>Hymenolepididae</taxon>
        <taxon>Rodentolepis</taxon>
    </lineage>
</organism>
<feature type="compositionally biased region" description="Basic and acidic residues" evidence="1">
    <location>
        <begin position="141"/>
        <end position="152"/>
    </location>
</feature>
<feature type="region of interest" description="Disordered" evidence="1">
    <location>
        <begin position="1296"/>
        <end position="1341"/>
    </location>
</feature>
<feature type="compositionally biased region" description="Polar residues" evidence="1">
    <location>
        <begin position="2158"/>
        <end position="2169"/>
    </location>
</feature>
<protein>
    <submittedName>
        <fullName evidence="4">C3H1-type domain-containing protein</fullName>
    </submittedName>
</protein>
<dbReference type="WBParaSite" id="HNAJ_0000916501-mRNA-1">
    <property type="protein sequence ID" value="HNAJ_0000916501-mRNA-1"/>
    <property type="gene ID" value="HNAJ_0000916501"/>
</dbReference>